<dbReference type="Gene3D" id="3.30.470.20">
    <property type="entry name" value="ATP-grasp fold, B domain"/>
    <property type="match status" value="1"/>
</dbReference>
<dbReference type="InterPro" id="IPR055268">
    <property type="entry name" value="PCB-like"/>
</dbReference>
<feature type="domain" description="Pyruvate carboxyltransferase" evidence="5">
    <location>
        <begin position="226"/>
        <end position="495"/>
    </location>
</feature>
<dbReference type="CDD" id="cd07937">
    <property type="entry name" value="DRE_TIM_PC_TC_5S"/>
    <property type="match status" value="1"/>
</dbReference>
<dbReference type="InterPro" id="IPR005482">
    <property type="entry name" value="Biotin_COase_C"/>
</dbReference>
<keyword evidence="1" id="KW-0436">Ligase</keyword>
<dbReference type="SUPFAM" id="SSF89000">
    <property type="entry name" value="post-HMGL domain-like"/>
    <property type="match status" value="1"/>
</dbReference>
<dbReference type="InterPro" id="IPR013785">
    <property type="entry name" value="Aldolase_TIM"/>
</dbReference>
<evidence type="ECO:0000313" key="7">
    <source>
        <dbReference type="Proteomes" id="UP000553862"/>
    </source>
</evidence>
<dbReference type="AlphaFoldDB" id="A0A7L3VCC0"/>
<evidence type="ECO:0000259" key="5">
    <source>
        <dbReference type="PROSITE" id="PS50991"/>
    </source>
</evidence>
<keyword evidence="2" id="KW-0547">Nucleotide-binding</keyword>
<dbReference type="InterPro" id="IPR011764">
    <property type="entry name" value="Biotin_carboxylation_dom"/>
</dbReference>
<dbReference type="EMBL" id="VZUF01142667">
    <property type="protein sequence ID" value="NXV61633.1"/>
    <property type="molecule type" value="Genomic_DNA"/>
</dbReference>
<feature type="non-terminal residue" evidence="6">
    <location>
        <position position="713"/>
    </location>
</feature>
<protein>
    <submittedName>
        <fullName evidence="6">PYC protein</fullName>
    </submittedName>
</protein>
<dbReference type="Proteomes" id="UP000553862">
    <property type="component" value="Unassembled WGS sequence"/>
</dbReference>
<dbReference type="PROSITE" id="PS50979">
    <property type="entry name" value="BC"/>
    <property type="match status" value="1"/>
</dbReference>
<proteinExistence type="predicted"/>
<dbReference type="Pfam" id="PF02785">
    <property type="entry name" value="Biotin_carb_C"/>
    <property type="match status" value="1"/>
</dbReference>
<evidence type="ECO:0000313" key="6">
    <source>
        <dbReference type="EMBL" id="NXV61633.1"/>
    </source>
</evidence>
<dbReference type="PROSITE" id="PS50991">
    <property type="entry name" value="PYR_CT"/>
    <property type="match status" value="1"/>
</dbReference>
<dbReference type="Gene3D" id="3.20.20.70">
    <property type="entry name" value="Aldolase class I"/>
    <property type="match status" value="1"/>
</dbReference>
<dbReference type="GO" id="GO:0006094">
    <property type="term" value="P:gluconeogenesis"/>
    <property type="evidence" value="ECO:0007669"/>
    <property type="project" value="TreeGrafter"/>
</dbReference>
<accession>A0A7L3VCC0</accession>
<dbReference type="GO" id="GO:0005524">
    <property type="term" value="F:ATP binding"/>
    <property type="evidence" value="ECO:0007669"/>
    <property type="project" value="UniProtKB-KW"/>
</dbReference>
<gene>
    <name evidence="6" type="primary">Pc</name>
    <name evidence="6" type="ORF">MOLATE_R16935</name>
</gene>
<evidence type="ECO:0000256" key="2">
    <source>
        <dbReference type="ARBA" id="ARBA00022741"/>
    </source>
</evidence>
<dbReference type="SUPFAM" id="SSF51246">
    <property type="entry name" value="Rudiment single hybrid motif"/>
    <property type="match status" value="1"/>
</dbReference>
<feature type="domain" description="Biotin carboxylation" evidence="4">
    <location>
        <begin position="1"/>
        <end position="152"/>
    </location>
</feature>
<reference evidence="6 7" key="1">
    <citation type="submission" date="2019-09" db="EMBL/GenBank/DDBJ databases">
        <title>Bird 10,000 Genomes (B10K) Project - Family phase.</title>
        <authorList>
            <person name="Zhang G."/>
        </authorList>
    </citation>
    <scope>NUCLEOTIDE SEQUENCE [LARGE SCALE GENOMIC DNA]</scope>
    <source>
        <strain evidence="6">OUT-0049</strain>
        <tissue evidence="6">Muscle</tissue>
    </source>
</reference>
<evidence type="ECO:0000256" key="3">
    <source>
        <dbReference type="ARBA" id="ARBA00022840"/>
    </source>
</evidence>
<dbReference type="GO" id="GO:0005737">
    <property type="term" value="C:cytoplasm"/>
    <property type="evidence" value="ECO:0007669"/>
    <property type="project" value="TreeGrafter"/>
</dbReference>
<dbReference type="InterPro" id="IPR011054">
    <property type="entry name" value="Rudment_hybrid_motif"/>
</dbReference>
<feature type="non-terminal residue" evidence="6">
    <location>
        <position position="1"/>
    </location>
</feature>
<evidence type="ECO:0000256" key="1">
    <source>
        <dbReference type="ARBA" id="ARBA00022598"/>
    </source>
</evidence>
<sequence>VSPRVPSVDLVHAQLQVAAGRSLPELGLEQERIRVNGCAIQCRVTTEDPARGFQPDTGRIEVFRSGEGMGIRLDGASAFQGALISPHYDSLLVKVVAHGPDQPAAAAKMSRALAEFRIRGVCPGVVFSKNPQNPLPWGSGGAWAGFGGLLWGSPGLSPPCVTPVPPPGHVMVNGPSTPLPVKAKAALVEPTPPPVPMGAPPAGLRAVLQREGPGGFARALRGHRGLLLTDTTFRDAHQSLLATRVRTRDLARIAPFVAHALSPLCSMETWGGATFDVAMRFLHECPWERLRELRRLVPNIPFQMLLRGANAVGYTNYPDNVVHRFCEVAVANGMDIFRVFDALNYVPNLLLGVEAAGSAGAVVEAALSYTGDVADPTRTKYSLEYYLGLARELVAAGTHVLCIKDMAGLLTPAAARLLVGALREQHPEVPLHVHTHDTAGAGVASMLAAAQAGADVVDVAVDAMSGMTSQPSMGAVVACARGTALDTGIDLQRVFEYSEYWEAARGLYAAFDCTATMKSGNADVYENEIPGGQYTNLHFQAHAMGLGHKFKEVKKAYTEANKLLGDLIKVTPTSKVVGDLAQFMVQNGLSREEVEARADELSFPLSVVEFLQGHIGVPPGGFPEPFRSKVLKDLPRVEGRPGASLPPLDFEALGRELGARHGAPPSPEELLSAALYPKVYDEFRSFRSTFGPVACLGTRLFLEGPTIAEEFEV</sequence>
<dbReference type="Pfam" id="PF00682">
    <property type="entry name" value="HMGL-like"/>
    <property type="match status" value="1"/>
</dbReference>
<dbReference type="PANTHER" id="PTHR43778:SF2">
    <property type="entry name" value="PYRUVATE CARBOXYLASE, MITOCHONDRIAL"/>
    <property type="match status" value="1"/>
</dbReference>
<dbReference type="SUPFAM" id="SSF51569">
    <property type="entry name" value="Aldolase"/>
    <property type="match status" value="1"/>
</dbReference>
<dbReference type="PANTHER" id="PTHR43778">
    <property type="entry name" value="PYRUVATE CARBOXYLASE"/>
    <property type="match status" value="1"/>
</dbReference>
<dbReference type="InterPro" id="IPR003379">
    <property type="entry name" value="Carboxylase_cons_dom"/>
</dbReference>
<name>A0A7L3VCC0_MOLAT</name>
<dbReference type="InterPro" id="IPR000891">
    <property type="entry name" value="PYR_CT"/>
</dbReference>
<keyword evidence="7" id="KW-1185">Reference proteome</keyword>
<comment type="caution">
    <text evidence="6">The sequence shown here is derived from an EMBL/GenBank/DDBJ whole genome shotgun (WGS) entry which is preliminary data.</text>
</comment>
<dbReference type="Pfam" id="PF02436">
    <property type="entry name" value="PYC_OADA"/>
    <property type="match status" value="1"/>
</dbReference>
<dbReference type="SMART" id="SM00878">
    <property type="entry name" value="Biotin_carb_C"/>
    <property type="match status" value="1"/>
</dbReference>
<organism evidence="6 7">
    <name type="scientific">Molothrus ater</name>
    <name type="common">Brown-headed cowbird</name>
    <dbReference type="NCBI Taxonomy" id="84834"/>
    <lineage>
        <taxon>Eukaryota</taxon>
        <taxon>Metazoa</taxon>
        <taxon>Chordata</taxon>
        <taxon>Craniata</taxon>
        <taxon>Vertebrata</taxon>
        <taxon>Euteleostomi</taxon>
        <taxon>Archelosauria</taxon>
        <taxon>Archosauria</taxon>
        <taxon>Dinosauria</taxon>
        <taxon>Saurischia</taxon>
        <taxon>Theropoda</taxon>
        <taxon>Coelurosauria</taxon>
        <taxon>Aves</taxon>
        <taxon>Neognathae</taxon>
        <taxon>Neoaves</taxon>
        <taxon>Telluraves</taxon>
        <taxon>Australaves</taxon>
        <taxon>Passeriformes</taxon>
        <taxon>Passeroidea</taxon>
        <taxon>Icteridae</taxon>
        <taxon>Molothrus</taxon>
    </lineage>
</organism>
<dbReference type="FunFam" id="3.20.20.70:FF:000033">
    <property type="entry name" value="Pyruvate carboxylase"/>
    <property type="match status" value="1"/>
</dbReference>
<dbReference type="GO" id="GO:0004736">
    <property type="term" value="F:pyruvate carboxylase activity"/>
    <property type="evidence" value="ECO:0007669"/>
    <property type="project" value="TreeGrafter"/>
</dbReference>
<evidence type="ECO:0000259" key="4">
    <source>
        <dbReference type="PROSITE" id="PS50979"/>
    </source>
</evidence>
<keyword evidence="3" id="KW-0067">ATP-binding</keyword>